<evidence type="ECO:0000313" key="1">
    <source>
        <dbReference type="EMBL" id="KAK0471061.1"/>
    </source>
</evidence>
<dbReference type="Proteomes" id="UP001175227">
    <property type="component" value="Unassembled WGS sequence"/>
</dbReference>
<gene>
    <name evidence="1" type="ORF">IW261DRAFT_1513664</name>
</gene>
<keyword evidence="2" id="KW-1185">Reference proteome</keyword>
<reference evidence="1" key="1">
    <citation type="submission" date="2023-06" db="EMBL/GenBank/DDBJ databases">
        <authorList>
            <consortium name="Lawrence Berkeley National Laboratory"/>
            <person name="Ahrendt S."/>
            <person name="Sahu N."/>
            <person name="Indic B."/>
            <person name="Wong-Bajracharya J."/>
            <person name="Merenyi Z."/>
            <person name="Ke H.-M."/>
            <person name="Monk M."/>
            <person name="Kocsube S."/>
            <person name="Drula E."/>
            <person name="Lipzen A."/>
            <person name="Balint B."/>
            <person name="Henrissat B."/>
            <person name="Andreopoulos B."/>
            <person name="Martin F.M."/>
            <person name="Harder C.B."/>
            <person name="Rigling D."/>
            <person name="Ford K.L."/>
            <person name="Foster G.D."/>
            <person name="Pangilinan J."/>
            <person name="Papanicolaou A."/>
            <person name="Barry K."/>
            <person name="LaButti K."/>
            <person name="Viragh M."/>
            <person name="Koriabine M."/>
            <person name="Yan M."/>
            <person name="Riley R."/>
            <person name="Champramary S."/>
            <person name="Plett K.L."/>
            <person name="Tsai I.J."/>
            <person name="Slot J."/>
            <person name="Sipos G."/>
            <person name="Plett J."/>
            <person name="Nagy L.G."/>
            <person name="Grigoriev I.V."/>
        </authorList>
    </citation>
    <scope>NUCLEOTIDE SEQUENCE</scope>
    <source>
        <strain evidence="1">ICMP 16352</strain>
    </source>
</reference>
<protein>
    <submittedName>
        <fullName evidence="1">Uncharacterized protein</fullName>
    </submittedName>
</protein>
<name>A0AA39NSL0_9AGAR</name>
<sequence length="120" mass="13540">MGGINILLVSMATNARALQEMPIAMIEGSFRCPERARFSSSADIRSQRISSFNGRHRQDFIYSRAAHSAVHRVCCWNSRAHVVRVVQLWARHSYNVQITLCRQLHGQTLCKGIPSEQTGT</sequence>
<proteinExistence type="predicted"/>
<dbReference type="AlphaFoldDB" id="A0AA39NSL0"/>
<accession>A0AA39NSL0</accession>
<organism evidence="1 2">
    <name type="scientific">Armillaria novae-zelandiae</name>
    <dbReference type="NCBI Taxonomy" id="153914"/>
    <lineage>
        <taxon>Eukaryota</taxon>
        <taxon>Fungi</taxon>
        <taxon>Dikarya</taxon>
        <taxon>Basidiomycota</taxon>
        <taxon>Agaricomycotina</taxon>
        <taxon>Agaricomycetes</taxon>
        <taxon>Agaricomycetidae</taxon>
        <taxon>Agaricales</taxon>
        <taxon>Marasmiineae</taxon>
        <taxon>Physalacriaceae</taxon>
        <taxon>Armillaria</taxon>
    </lineage>
</organism>
<evidence type="ECO:0000313" key="2">
    <source>
        <dbReference type="Proteomes" id="UP001175227"/>
    </source>
</evidence>
<dbReference type="EMBL" id="JAUEPR010000055">
    <property type="protein sequence ID" value="KAK0471061.1"/>
    <property type="molecule type" value="Genomic_DNA"/>
</dbReference>
<comment type="caution">
    <text evidence="1">The sequence shown here is derived from an EMBL/GenBank/DDBJ whole genome shotgun (WGS) entry which is preliminary data.</text>
</comment>